<keyword evidence="2" id="KW-0378">Hydrolase</keyword>
<evidence type="ECO:0000313" key="2">
    <source>
        <dbReference type="EMBL" id="MFC3908970.1"/>
    </source>
</evidence>
<sequence>MAVQNSSQSIGPGYPTTTGRLKQVLTAHPGVAVKVALVGDSTEDNGHWVQRDLPYHQKTHTVTHQAAVNLDELQAGNYEVACFAVDGATTDSLGENYRLNSVLPRGDEDHTSNEVHQLNAVAAWQPDVVVLSVGGNNYRGALYGTLTKALNYFQLLTRSTPEADKPKIKAVFEWVHETLLVEYKAIIDSLITNNPNLKRIVLLSQYYPALTEFTSYFIYTGFAHVARANGSNQDGFTALQETMNGLYRELLSYAASKNKEIVFADMTSSMNPLGGNHIAQIEPNENGSEIMGKMIANAVAYTFPTTESVQGQKSISMLRLSTDEKLVESTLLSENEIRQFKVKELKQFIRENRYRHASLFFAPKSTLLTRFESGYHLIMGKQFDHQYSGVFAFGLLDLTIVPVLAHYLWRVAIHENVPAALKIAAGALAAPVLLAKIITGLALMIALALPVYGFHKAVNWAVRQPDEQDNNLLGFTDNHQQIDEHAQDNSGVLGFTAQPTLS</sequence>
<evidence type="ECO:0000313" key="3">
    <source>
        <dbReference type="Proteomes" id="UP001595758"/>
    </source>
</evidence>
<dbReference type="InterPro" id="IPR036514">
    <property type="entry name" value="SGNH_hydro_sf"/>
</dbReference>
<evidence type="ECO:0000256" key="1">
    <source>
        <dbReference type="SAM" id="Phobius"/>
    </source>
</evidence>
<dbReference type="Gene3D" id="3.40.50.1110">
    <property type="entry name" value="SGNH hydrolase"/>
    <property type="match status" value="1"/>
</dbReference>
<dbReference type="RefSeq" id="WP_382342749.1">
    <property type="nucleotide sequence ID" value="NZ_JBHSAB010000016.1"/>
</dbReference>
<dbReference type="SUPFAM" id="SSF52266">
    <property type="entry name" value="SGNH hydrolase"/>
    <property type="match status" value="1"/>
</dbReference>
<feature type="transmembrane region" description="Helical" evidence="1">
    <location>
        <begin position="429"/>
        <end position="454"/>
    </location>
</feature>
<accession>A0ABV8CFF0</accession>
<reference evidence="3" key="1">
    <citation type="journal article" date="2019" name="Int. J. Syst. Evol. Microbiol.">
        <title>The Global Catalogue of Microorganisms (GCM) 10K type strain sequencing project: providing services to taxonomists for standard genome sequencing and annotation.</title>
        <authorList>
            <consortium name="The Broad Institute Genomics Platform"/>
            <consortium name="The Broad Institute Genome Sequencing Center for Infectious Disease"/>
            <person name="Wu L."/>
            <person name="Ma J."/>
        </authorList>
    </citation>
    <scope>NUCLEOTIDE SEQUENCE [LARGE SCALE GENOMIC DNA]</scope>
    <source>
        <strain evidence="3">CCUG 59858</strain>
    </source>
</reference>
<keyword evidence="1" id="KW-0812">Transmembrane</keyword>
<name>A0ABV8CFF0_9GAMM</name>
<organism evidence="2 3">
    <name type="scientific">Legionella dresdenensis</name>
    <dbReference type="NCBI Taxonomy" id="450200"/>
    <lineage>
        <taxon>Bacteria</taxon>
        <taxon>Pseudomonadati</taxon>
        <taxon>Pseudomonadota</taxon>
        <taxon>Gammaproteobacteria</taxon>
        <taxon>Legionellales</taxon>
        <taxon>Legionellaceae</taxon>
        <taxon>Legionella</taxon>
    </lineage>
</organism>
<keyword evidence="1" id="KW-0472">Membrane</keyword>
<comment type="caution">
    <text evidence="2">The sequence shown here is derived from an EMBL/GenBank/DDBJ whole genome shotgun (WGS) entry which is preliminary data.</text>
</comment>
<feature type="transmembrane region" description="Helical" evidence="1">
    <location>
        <begin position="387"/>
        <end position="409"/>
    </location>
</feature>
<dbReference type="GO" id="GO:0016787">
    <property type="term" value="F:hydrolase activity"/>
    <property type="evidence" value="ECO:0007669"/>
    <property type="project" value="UniProtKB-KW"/>
</dbReference>
<dbReference type="EMBL" id="JBHSAB010000016">
    <property type="protein sequence ID" value="MFC3908970.1"/>
    <property type="molecule type" value="Genomic_DNA"/>
</dbReference>
<keyword evidence="1" id="KW-1133">Transmembrane helix</keyword>
<protein>
    <submittedName>
        <fullName evidence="2">SGNH/GDSL hydrolase family protein</fullName>
    </submittedName>
</protein>
<keyword evidence="3" id="KW-1185">Reference proteome</keyword>
<proteinExistence type="predicted"/>
<dbReference type="Proteomes" id="UP001595758">
    <property type="component" value="Unassembled WGS sequence"/>
</dbReference>
<gene>
    <name evidence="2" type="ORF">ACFORL_07775</name>
</gene>